<dbReference type="PANTHER" id="PTHR18964:SF169">
    <property type="entry name" value="N-ACETYLMANNOSAMINE KINASE"/>
    <property type="match status" value="1"/>
</dbReference>
<accession>A0A1I6QFB1</accession>
<protein>
    <submittedName>
        <fullName evidence="2">Sugar kinase of the NBD/HSP70 family, may contain an N-terminal HTH domain</fullName>
    </submittedName>
</protein>
<proteinExistence type="predicted"/>
<name>A0A1I6QFB1_9RHOB</name>
<dbReference type="Proteomes" id="UP000199392">
    <property type="component" value="Unassembled WGS sequence"/>
</dbReference>
<evidence type="ECO:0000259" key="1">
    <source>
        <dbReference type="Pfam" id="PF01047"/>
    </source>
</evidence>
<sequence>MEIREVGQEIRKLSDGANLLGVRAHNERLILSMIQRHGALPGSDIAKHTGLSAQTVSNILRKLEAEEFLLRREPQRGRVGKPSVPMALNPDAALSYGLKIGRRSADLVVMNLMGEVLGSSQSTYPYPMPAEIFAYLEGGMEDLARGLSAYQRERLCGIGIAAPSEIWSWTEVLGAPIDFSIWAQIDVQQEVARISELPLFTENDGTAACRAEHVFGRGREFSDYAYFFIGSFIGGGVVLNSSVTVGAQNNAGAFGSLRVPAPGGGELPLIDAASLHPLEAAIAAEGLDTTALWTQPQDWRAFERQIGPWVERTGEALAHAIRSIGSVLDFEVALIDGAMPAEVRARVVAHTCDALDRLDTRGMLPPRPEEARVGANARALGAGCAPIYAQYFFQ</sequence>
<dbReference type="AlphaFoldDB" id="A0A1I6QFB1"/>
<dbReference type="STRING" id="311180.SAMN04488050_10238"/>
<dbReference type="InterPro" id="IPR036388">
    <property type="entry name" value="WH-like_DNA-bd_sf"/>
</dbReference>
<evidence type="ECO:0000313" key="3">
    <source>
        <dbReference type="Proteomes" id="UP000199392"/>
    </source>
</evidence>
<organism evidence="2 3">
    <name type="scientific">Alloyangia pacifica</name>
    <dbReference type="NCBI Taxonomy" id="311180"/>
    <lineage>
        <taxon>Bacteria</taxon>
        <taxon>Pseudomonadati</taxon>
        <taxon>Pseudomonadota</taxon>
        <taxon>Alphaproteobacteria</taxon>
        <taxon>Rhodobacterales</taxon>
        <taxon>Roseobacteraceae</taxon>
        <taxon>Alloyangia</taxon>
    </lineage>
</organism>
<dbReference type="RefSeq" id="WP_092419044.1">
    <property type="nucleotide sequence ID" value="NZ_FNCL01000001.1"/>
</dbReference>
<keyword evidence="2" id="KW-0418">Kinase</keyword>
<dbReference type="InterPro" id="IPR000835">
    <property type="entry name" value="HTH_MarR-typ"/>
</dbReference>
<dbReference type="InterPro" id="IPR043129">
    <property type="entry name" value="ATPase_NBD"/>
</dbReference>
<dbReference type="InterPro" id="IPR000600">
    <property type="entry name" value="ROK"/>
</dbReference>
<dbReference type="InterPro" id="IPR036390">
    <property type="entry name" value="WH_DNA-bd_sf"/>
</dbReference>
<dbReference type="SUPFAM" id="SSF53067">
    <property type="entry name" value="Actin-like ATPase domain"/>
    <property type="match status" value="1"/>
</dbReference>
<dbReference type="SUPFAM" id="SSF46785">
    <property type="entry name" value="Winged helix' DNA-binding domain"/>
    <property type="match status" value="1"/>
</dbReference>
<dbReference type="Gene3D" id="3.30.420.40">
    <property type="match status" value="2"/>
</dbReference>
<evidence type="ECO:0000313" key="2">
    <source>
        <dbReference type="EMBL" id="SFS51157.1"/>
    </source>
</evidence>
<reference evidence="3" key="1">
    <citation type="submission" date="2016-10" db="EMBL/GenBank/DDBJ databases">
        <authorList>
            <person name="Varghese N."/>
            <person name="Submissions S."/>
        </authorList>
    </citation>
    <scope>NUCLEOTIDE SEQUENCE [LARGE SCALE GENOMIC DNA]</scope>
    <source>
        <strain evidence="3">DSM 26894</strain>
    </source>
</reference>
<dbReference type="CDD" id="cd23763">
    <property type="entry name" value="ASKHA_ATPase_ROK"/>
    <property type="match status" value="1"/>
</dbReference>
<dbReference type="EMBL" id="FOZW01000002">
    <property type="protein sequence ID" value="SFS51157.1"/>
    <property type="molecule type" value="Genomic_DNA"/>
</dbReference>
<dbReference type="GO" id="GO:0009384">
    <property type="term" value="F:N-acylmannosamine kinase activity"/>
    <property type="evidence" value="ECO:0007669"/>
    <property type="project" value="TreeGrafter"/>
</dbReference>
<gene>
    <name evidence="2" type="ORF">SAMN04488050_10238</name>
</gene>
<dbReference type="Pfam" id="PF01047">
    <property type="entry name" value="MarR"/>
    <property type="match status" value="1"/>
</dbReference>
<feature type="domain" description="HTH marR-type" evidence="1">
    <location>
        <begin position="28"/>
        <end position="73"/>
    </location>
</feature>
<keyword evidence="2" id="KW-0808">Transferase</keyword>
<dbReference type="Pfam" id="PF00480">
    <property type="entry name" value="ROK"/>
    <property type="match status" value="1"/>
</dbReference>
<dbReference type="PANTHER" id="PTHR18964">
    <property type="entry name" value="ROK (REPRESSOR, ORF, KINASE) FAMILY"/>
    <property type="match status" value="1"/>
</dbReference>
<keyword evidence="3" id="KW-1185">Reference proteome</keyword>
<dbReference type="OrthoDB" id="49685at2"/>
<dbReference type="GO" id="GO:0019262">
    <property type="term" value="P:N-acetylneuraminate catabolic process"/>
    <property type="evidence" value="ECO:0007669"/>
    <property type="project" value="TreeGrafter"/>
</dbReference>
<dbReference type="GO" id="GO:0003700">
    <property type="term" value="F:DNA-binding transcription factor activity"/>
    <property type="evidence" value="ECO:0007669"/>
    <property type="project" value="InterPro"/>
</dbReference>
<dbReference type="Gene3D" id="1.10.10.10">
    <property type="entry name" value="Winged helix-like DNA-binding domain superfamily/Winged helix DNA-binding domain"/>
    <property type="match status" value="1"/>
</dbReference>